<dbReference type="AlphaFoldDB" id="A0A9N9Z7L7"/>
<dbReference type="SUPFAM" id="SSF51430">
    <property type="entry name" value="NAD(P)-linked oxidoreductase"/>
    <property type="match status" value="1"/>
</dbReference>
<dbReference type="InterPro" id="IPR050791">
    <property type="entry name" value="Aldo-Keto_reductase"/>
</dbReference>
<accession>A0A9N9Z7L7</accession>
<reference evidence="3 4" key="2">
    <citation type="submission" date="2021-10" db="EMBL/GenBank/DDBJ databases">
        <authorList>
            <person name="Piombo E."/>
        </authorList>
    </citation>
    <scope>NUCLEOTIDE SEQUENCE [LARGE SCALE GENOMIC DNA]</scope>
</reference>
<dbReference type="GO" id="GO:0005737">
    <property type="term" value="C:cytoplasm"/>
    <property type="evidence" value="ECO:0007669"/>
    <property type="project" value="TreeGrafter"/>
</dbReference>
<evidence type="ECO:0000313" key="3">
    <source>
        <dbReference type="EMBL" id="CAH0050486.1"/>
    </source>
</evidence>
<feature type="domain" description="NADP-dependent oxidoreductase" evidence="2">
    <location>
        <begin position="33"/>
        <end position="333"/>
    </location>
</feature>
<evidence type="ECO:0000259" key="2">
    <source>
        <dbReference type="Pfam" id="PF00248"/>
    </source>
</evidence>
<dbReference type="InterPro" id="IPR036812">
    <property type="entry name" value="NAD(P)_OxRdtase_dom_sf"/>
</dbReference>
<dbReference type="OrthoDB" id="37537at2759"/>
<keyword evidence="4" id="KW-1185">Reference proteome</keyword>
<feature type="non-terminal residue" evidence="3">
    <location>
        <position position="1"/>
    </location>
</feature>
<keyword evidence="1" id="KW-0560">Oxidoreductase</keyword>
<dbReference type="Proteomes" id="UP000775872">
    <property type="component" value="Unassembled WGS sequence"/>
</dbReference>
<organism evidence="3 4">
    <name type="scientific">Clonostachys solani</name>
    <dbReference type="NCBI Taxonomy" id="160281"/>
    <lineage>
        <taxon>Eukaryota</taxon>
        <taxon>Fungi</taxon>
        <taxon>Dikarya</taxon>
        <taxon>Ascomycota</taxon>
        <taxon>Pezizomycotina</taxon>
        <taxon>Sordariomycetes</taxon>
        <taxon>Hypocreomycetidae</taxon>
        <taxon>Hypocreales</taxon>
        <taxon>Bionectriaceae</taxon>
        <taxon>Clonostachys</taxon>
    </lineage>
</organism>
<gene>
    <name evidence="3" type="ORF">CSOL1703_00002458</name>
</gene>
<dbReference type="EMBL" id="CABFOC020000035">
    <property type="protein sequence ID" value="CAH0050486.1"/>
    <property type="molecule type" value="Genomic_DNA"/>
</dbReference>
<name>A0A9N9Z7L7_9HYPO</name>
<dbReference type="Gene3D" id="3.20.20.100">
    <property type="entry name" value="NADP-dependent oxidoreductase domain"/>
    <property type="match status" value="1"/>
</dbReference>
<dbReference type="InterPro" id="IPR023210">
    <property type="entry name" value="NADP_OxRdtase_dom"/>
</dbReference>
<protein>
    <recommendedName>
        <fullName evidence="2">NADP-dependent oxidoreductase domain-containing protein</fullName>
    </recommendedName>
</protein>
<reference evidence="4" key="1">
    <citation type="submission" date="2019-06" db="EMBL/GenBank/DDBJ databases">
        <authorList>
            <person name="Broberg M."/>
        </authorList>
    </citation>
    <scope>NUCLEOTIDE SEQUENCE [LARGE SCALE GENOMIC DNA]</scope>
</reference>
<dbReference type="GO" id="GO:0016491">
    <property type="term" value="F:oxidoreductase activity"/>
    <property type="evidence" value="ECO:0007669"/>
    <property type="project" value="UniProtKB-KW"/>
</dbReference>
<proteinExistence type="predicted"/>
<dbReference type="PANTHER" id="PTHR43625">
    <property type="entry name" value="AFLATOXIN B1 ALDEHYDE REDUCTASE"/>
    <property type="match status" value="1"/>
</dbReference>
<comment type="caution">
    <text evidence="3">The sequence shown here is derived from an EMBL/GenBank/DDBJ whole genome shotgun (WGS) entry which is preliminary data.</text>
</comment>
<evidence type="ECO:0000256" key="1">
    <source>
        <dbReference type="ARBA" id="ARBA00023002"/>
    </source>
</evidence>
<sequence length="357" mass="39038">QQQPPSTFTSSIMSAKSGVELRQLGKNGPLVPRIGLGCVPLGGGAYGVALSDEERLALLDEAYNIGARFWDTADEYADAEDVLGKWFRANPEKRKDITLATKFAIRPGEEQRSRFIVDSSPEYCRQAIEKSLSRLGVSYVDIYYIHRLDKVTPIEKTMEVLVELKNQGKIKHIGLSECSAASLRRGHAVHPVSCVQLEYSLFCRVIETPQAPLLETARELGVAVVAYGPLNSGLLSGAIRTREDISKPGDLRGMVPALREENLSNNVGIVEKISEIAKDVGATNSQLALAWLLAQGDDIFPIPGTTKIHRLRENTASMSISISSEQNQKLRELASDFAGQRVQELLGHAFGDSAPLQ</sequence>
<evidence type="ECO:0000313" key="4">
    <source>
        <dbReference type="Proteomes" id="UP000775872"/>
    </source>
</evidence>
<dbReference type="Pfam" id="PF00248">
    <property type="entry name" value="Aldo_ket_red"/>
    <property type="match status" value="1"/>
</dbReference>
<dbReference type="PANTHER" id="PTHR43625:SF40">
    <property type="entry name" value="ALDO-KETO REDUCTASE YAKC [NADP(+)]"/>
    <property type="match status" value="1"/>
</dbReference>